<feature type="transmembrane region" description="Helical" evidence="2">
    <location>
        <begin position="16"/>
        <end position="35"/>
    </location>
</feature>
<reference evidence="3 4" key="2">
    <citation type="journal article" date="2021" name="Int. J. Syst. Evol. Microbiol.">
        <title>Roseibium litorale sp. nov., isolated from a tidal flat sediment and proposal for the reclassification of Labrenzia polysiphoniae as Roseibium polysiphoniae comb. nov.</title>
        <authorList>
            <person name="Liu Y."/>
            <person name="Pei T."/>
            <person name="Du J."/>
            <person name="Chao M."/>
            <person name="Deng M.R."/>
            <person name="Zhu H."/>
        </authorList>
    </citation>
    <scope>NUCLEOTIDE SEQUENCE [LARGE SCALE GENOMIC DNA]</scope>
    <source>
        <strain evidence="3 4">4C16A</strain>
    </source>
</reference>
<proteinExistence type="predicted"/>
<reference evidence="4" key="1">
    <citation type="submission" date="2020-09" db="EMBL/GenBank/DDBJ databases">
        <title>The genome sequence of strain Labrenzia suaedae 4C16A.</title>
        <authorList>
            <person name="Liu Y."/>
        </authorList>
    </citation>
    <scope>NUCLEOTIDE SEQUENCE [LARGE SCALE GENOMIC DNA]</scope>
    <source>
        <strain evidence="4">4C16A</strain>
    </source>
</reference>
<name>A0ABR9CGN2_9HYPH</name>
<feature type="compositionally biased region" description="Basic and acidic residues" evidence="1">
    <location>
        <begin position="75"/>
        <end position="86"/>
    </location>
</feature>
<dbReference type="RefSeq" id="WP_192145449.1">
    <property type="nucleotide sequence ID" value="NZ_JACYXI010000001.1"/>
</dbReference>
<accession>A0ABR9CGN2</accession>
<gene>
    <name evidence="3" type="ORF">IG616_00680</name>
</gene>
<protein>
    <submittedName>
        <fullName evidence="3">DUF930 domain-containing protein</fullName>
    </submittedName>
</protein>
<evidence type="ECO:0000313" key="3">
    <source>
        <dbReference type="EMBL" id="MBD8890046.1"/>
    </source>
</evidence>
<organism evidence="3 4">
    <name type="scientific">Roseibium litorale</name>
    <dbReference type="NCBI Taxonomy" id="2803841"/>
    <lineage>
        <taxon>Bacteria</taxon>
        <taxon>Pseudomonadati</taxon>
        <taxon>Pseudomonadota</taxon>
        <taxon>Alphaproteobacteria</taxon>
        <taxon>Hyphomicrobiales</taxon>
        <taxon>Stappiaceae</taxon>
        <taxon>Roseibium</taxon>
    </lineage>
</organism>
<evidence type="ECO:0000256" key="1">
    <source>
        <dbReference type="SAM" id="MobiDB-lite"/>
    </source>
</evidence>
<dbReference type="Pfam" id="PF06059">
    <property type="entry name" value="DUF930"/>
    <property type="match status" value="1"/>
</dbReference>
<keyword evidence="2" id="KW-1133">Transmembrane helix</keyword>
<dbReference type="InterPro" id="IPR009273">
    <property type="entry name" value="DUF930"/>
</dbReference>
<keyword evidence="4" id="KW-1185">Reference proteome</keyword>
<evidence type="ECO:0000313" key="4">
    <source>
        <dbReference type="Proteomes" id="UP000632063"/>
    </source>
</evidence>
<comment type="caution">
    <text evidence="3">The sequence shown here is derived from an EMBL/GenBank/DDBJ whole genome shotgun (WGS) entry which is preliminary data.</text>
</comment>
<sequence>MTKFFDVQASRYGTRHPWIVSGAGHLLLLAAILLLPSQRTKPAKPPLQKPLQVELVAPAELRSRTHSSGSLPGLRSREPSSRELKPSEAPSSAAIAGSPQLTKAQSLLAQSILDNPQSRQALESLATLSSIDRQEQLCGLEAMEQLRSSPDHFLPERLVAYALEEPVWTGQVMTAKGAAFRSRSQWYQVIFRCEMSPSGGSIIAFAFKAGAPIPRERWEDLNLPPTF</sequence>
<evidence type="ECO:0000256" key="2">
    <source>
        <dbReference type="SAM" id="Phobius"/>
    </source>
</evidence>
<dbReference type="Proteomes" id="UP000632063">
    <property type="component" value="Unassembled WGS sequence"/>
</dbReference>
<keyword evidence="2" id="KW-0472">Membrane</keyword>
<feature type="region of interest" description="Disordered" evidence="1">
    <location>
        <begin position="62"/>
        <end position="96"/>
    </location>
</feature>
<keyword evidence="2" id="KW-0812">Transmembrane</keyword>
<dbReference type="EMBL" id="JACYXI010000001">
    <property type="protein sequence ID" value="MBD8890046.1"/>
    <property type="molecule type" value="Genomic_DNA"/>
</dbReference>